<evidence type="ECO:0008006" key="3">
    <source>
        <dbReference type="Google" id="ProtNLM"/>
    </source>
</evidence>
<sequence length="110" mass="11271">MTSLLQAAILAVDGVTEVFPARNLWQRLPGRVASLVQPCEDAAGDGQLVEVRDVGGRPEVNVRIGVSPDARTPDVVRAVAAAVHSSLSPAEAAVKVTVVRIAPARGGAGV</sequence>
<evidence type="ECO:0000313" key="2">
    <source>
        <dbReference type="Proteomes" id="UP001595778"/>
    </source>
</evidence>
<comment type="caution">
    <text evidence="1">The sequence shown here is derived from an EMBL/GenBank/DDBJ whole genome shotgun (WGS) entry which is preliminary data.</text>
</comment>
<keyword evidence="2" id="KW-1185">Reference proteome</keyword>
<reference evidence="2" key="1">
    <citation type="journal article" date="2019" name="Int. J. Syst. Evol. Microbiol.">
        <title>The Global Catalogue of Microorganisms (GCM) 10K type strain sequencing project: providing services to taxonomists for standard genome sequencing and annotation.</title>
        <authorList>
            <consortium name="The Broad Institute Genomics Platform"/>
            <consortium name="The Broad Institute Genome Sequencing Center for Infectious Disease"/>
            <person name="Wu L."/>
            <person name="Ma J."/>
        </authorList>
    </citation>
    <scope>NUCLEOTIDE SEQUENCE [LARGE SCALE GENOMIC DNA]</scope>
    <source>
        <strain evidence="2">PJ61</strain>
    </source>
</reference>
<evidence type="ECO:0000313" key="1">
    <source>
        <dbReference type="EMBL" id="MFC4396588.1"/>
    </source>
</evidence>
<dbReference type="EMBL" id="JBHSDQ010000004">
    <property type="protein sequence ID" value="MFC4396588.1"/>
    <property type="molecule type" value="Genomic_DNA"/>
</dbReference>
<organism evidence="1 2">
    <name type="scientific">Arthrobacter sedimenti</name>
    <dbReference type="NCBI Taxonomy" id="2694931"/>
    <lineage>
        <taxon>Bacteria</taxon>
        <taxon>Bacillati</taxon>
        <taxon>Actinomycetota</taxon>
        <taxon>Actinomycetes</taxon>
        <taxon>Micrococcales</taxon>
        <taxon>Micrococcaceae</taxon>
        <taxon>Arthrobacter</taxon>
    </lineage>
</organism>
<name>A0ABV8WM93_9MICC</name>
<accession>A0ABV8WM93</accession>
<proteinExistence type="predicted"/>
<dbReference type="RefSeq" id="WP_376977574.1">
    <property type="nucleotide sequence ID" value="NZ_JBHSDQ010000004.1"/>
</dbReference>
<protein>
    <recommendedName>
        <fullName evidence="3">Asp23/Gls24 family envelope stress response protein</fullName>
    </recommendedName>
</protein>
<gene>
    <name evidence="1" type="ORF">ACFO0G_10860</name>
</gene>
<dbReference type="Proteomes" id="UP001595778">
    <property type="component" value="Unassembled WGS sequence"/>
</dbReference>